<evidence type="ECO:0000256" key="1">
    <source>
        <dbReference type="ARBA" id="ARBA00022801"/>
    </source>
</evidence>
<dbReference type="CAZy" id="GH73">
    <property type="family name" value="Glycoside Hydrolase Family 73"/>
</dbReference>
<proteinExistence type="predicted"/>
<dbReference type="InterPro" id="IPR050695">
    <property type="entry name" value="N-acetylmuramoyl_amidase_3"/>
</dbReference>
<dbReference type="Pfam" id="PF01520">
    <property type="entry name" value="Amidase_3"/>
    <property type="match status" value="1"/>
</dbReference>
<dbReference type="CDD" id="cd02696">
    <property type="entry name" value="MurNAc-LAA"/>
    <property type="match status" value="1"/>
</dbReference>
<dbReference type="KEGG" id="drm:Dred_1228"/>
<gene>
    <name evidence="4" type="ordered locus">Dred_1228</name>
</gene>
<feature type="region of interest" description="Disordered" evidence="2">
    <location>
        <begin position="353"/>
        <end position="379"/>
    </location>
</feature>
<dbReference type="SMART" id="SM00646">
    <property type="entry name" value="Ami_3"/>
    <property type="match status" value="1"/>
</dbReference>
<dbReference type="Gene3D" id="3.40.630.40">
    <property type="entry name" value="Zn-dependent exopeptidases"/>
    <property type="match status" value="1"/>
</dbReference>
<dbReference type="PANTHER" id="PTHR30404">
    <property type="entry name" value="N-ACETYLMURAMOYL-L-ALANINE AMIDASE"/>
    <property type="match status" value="1"/>
</dbReference>
<dbReference type="GO" id="GO:0008745">
    <property type="term" value="F:N-acetylmuramoyl-L-alanine amidase activity"/>
    <property type="evidence" value="ECO:0007669"/>
    <property type="project" value="InterPro"/>
</dbReference>
<dbReference type="SUPFAM" id="SSF53187">
    <property type="entry name" value="Zn-dependent exopeptidases"/>
    <property type="match status" value="1"/>
</dbReference>
<dbReference type="PANTHER" id="PTHR30404:SF0">
    <property type="entry name" value="N-ACETYLMURAMOYL-L-ALANINE AMIDASE AMIC"/>
    <property type="match status" value="1"/>
</dbReference>
<dbReference type="GO" id="GO:0009253">
    <property type="term" value="P:peptidoglycan catabolic process"/>
    <property type="evidence" value="ECO:0007669"/>
    <property type="project" value="InterPro"/>
</dbReference>
<reference evidence="4 5" key="1">
    <citation type="submission" date="2007-03" db="EMBL/GenBank/DDBJ databases">
        <title>Complete sequence of Desulfotomaculum reducens MI-1.</title>
        <authorList>
            <consortium name="US DOE Joint Genome Institute"/>
            <person name="Copeland A."/>
            <person name="Lucas S."/>
            <person name="Lapidus A."/>
            <person name="Barry K."/>
            <person name="Detter J.C."/>
            <person name="Glavina del Rio T."/>
            <person name="Hammon N."/>
            <person name="Israni S."/>
            <person name="Dalin E."/>
            <person name="Tice H."/>
            <person name="Pitluck S."/>
            <person name="Sims D."/>
            <person name="Brettin T."/>
            <person name="Bruce D."/>
            <person name="Han C."/>
            <person name="Tapia R."/>
            <person name="Schmutz J."/>
            <person name="Larimer F."/>
            <person name="Land M."/>
            <person name="Hauser L."/>
            <person name="Kyrpides N."/>
            <person name="Kim E."/>
            <person name="Tebo B.M."/>
            <person name="Richardson P."/>
        </authorList>
    </citation>
    <scope>NUCLEOTIDE SEQUENCE [LARGE SCALE GENOMIC DNA]</scope>
    <source>
        <strain evidence="4 5">MI-1</strain>
    </source>
</reference>
<dbReference type="EMBL" id="CP000612">
    <property type="protein sequence ID" value="ABO49762.1"/>
    <property type="molecule type" value="Genomic_DNA"/>
</dbReference>
<organism evidence="4 5">
    <name type="scientific">Desulforamulus reducens (strain ATCC BAA-1160 / DSM 100696 / MI-1)</name>
    <name type="common">Desulfotomaculum reducens</name>
    <dbReference type="NCBI Taxonomy" id="349161"/>
    <lineage>
        <taxon>Bacteria</taxon>
        <taxon>Bacillati</taxon>
        <taxon>Bacillota</taxon>
        <taxon>Clostridia</taxon>
        <taxon>Eubacteriales</taxon>
        <taxon>Peptococcaceae</taxon>
        <taxon>Desulforamulus</taxon>
    </lineage>
</organism>
<dbReference type="eggNOG" id="COG0860">
    <property type="taxonomic scope" value="Bacteria"/>
</dbReference>
<dbReference type="RefSeq" id="WP_011877588.1">
    <property type="nucleotide sequence ID" value="NC_009253.1"/>
</dbReference>
<dbReference type="STRING" id="349161.Dred_1228"/>
<name>A4J3V9_DESRM</name>
<dbReference type="InterPro" id="IPR002508">
    <property type="entry name" value="MurNAc-LAA_cat"/>
</dbReference>
<evidence type="ECO:0000313" key="5">
    <source>
        <dbReference type="Proteomes" id="UP000001556"/>
    </source>
</evidence>
<evidence type="ECO:0000256" key="2">
    <source>
        <dbReference type="SAM" id="MobiDB-lite"/>
    </source>
</evidence>
<evidence type="ECO:0000313" key="4">
    <source>
        <dbReference type="EMBL" id="ABO49762.1"/>
    </source>
</evidence>
<accession>A4J3V9</accession>
<keyword evidence="5" id="KW-1185">Reference proteome</keyword>
<dbReference type="AlphaFoldDB" id="A4J3V9"/>
<dbReference type="GO" id="GO:0030288">
    <property type="term" value="C:outer membrane-bounded periplasmic space"/>
    <property type="evidence" value="ECO:0007669"/>
    <property type="project" value="TreeGrafter"/>
</dbReference>
<dbReference type="GO" id="GO:0004040">
    <property type="term" value="F:amidase activity"/>
    <property type="evidence" value="ECO:0007669"/>
    <property type="project" value="InterPro"/>
</dbReference>
<protein>
    <submittedName>
        <fullName evidence="4">Cell wall hydrolase/autolysin</fullName>
    </submittedName>
</protein>
<keyword evidence="1 4" id="KW-0378">Hydrolase</keyword>
<dbReference type="OrthoDB" id="9763643at2"/>
<dbReference type="HOGENOM" id="CLU_030097_0_0_9"/>
<evidence type="ECO:0000259" key="3">
    <source>
        <dbReference type="SMART" id="SM00646"/>
    </source>
</evidence>
<dbReference type="Proteomes" id="UP000001556">
    <property type="component" value="Chromosome"/>
</dbReference>
<feature type="domain" description="MurNAc-LAA" evidence="3">
    <location>
        <begin position="64"/>
        <end position="171"/>
    </location>
</feature>
<sequence>MTSCLDPGHGYNTAGKRSPDGSLLEYEFNQAVADIAERMLRQRGKDVVLTKKKGDPDVPLGTRCKIANNEKAKCFISIHANAHLNTWSNAGGFEVYHFPGSNTGRKLAEIAHKHLRQKLKIRDRGIKQANFAVLRETNMPAILIEFAFFTNQEECALLKTDAFREACAEVVVLTEIEYTGDPGKAAAPVSNGNKMPIIGKQYLTAGQLDAYVRSKNPNAPDLVDYYLKLGDEMGIRGDIAFCQSCKETKFFKFGGDVLPEQNNFAGIGTTGGGVRGAYFDTPRQGILAQLQHLWAYATKDPLPAGMEVIDPRFDLVSRGSAPCWEDLSGKWATDPGYGRSIIHDFYAEAKSFPDTSRVPKEDGAEIEEPGPSPQPLPEVKKAEKKQKVLHTAAIIEGQALPAVVIEGKGYVGVSDIENYLDLNALWDKKNSVIMFLRR</sequence>